<organism evidence="2 3">
    <name type="scientific">Nannocystis pusilla</name>
    <dbReference type="NCBI Taxonomy" id="889268"/>
    <lineage>
        <taxon>Bacteria</taxon>
        <taxon>Pseudomonadati</taxon>
        <taxon>Myxococcota</taxon>
        <taxon>Polyangia</taxon>
        <taxon>Nannocystales</taxon>
        <taxon>Nannocystaceae</taxon>
        <taxon>Nannocystis</taxon>
    </lineage>
</organism>
<accession>A0A9X3IYA4</accession>
<dbReference type="RefSeq" id="WP_267770476.1">
    <property type="nucleotide sequence ID" value="NZ_JAPNKE010000002.1"/>
</dbReference>
<proteinExistence type="predicted"/>
<evidence type="ECO:0000313" key="3">
    <source>
        <dbReference type="Proteomes" id="UP001150924"/>
    </source>
</evidence>
<gene>
    <name evidence="2" type="ORF">OV079_20235</name>
</gene>
<dbReference type="Proteomes" id="UP001150924">
    <property type="component" value="Unassembled WGS sequence"/>
</dbReference>
<keyword evidence="3" id="KW-1185">Reference proteome</keyword>
<sequence>MSSSAVCRGGRSSAESGPARGAEVASGDGFERDASTGEVGGGLRGIPQMKKG</sequence>
<name>A0A9X3IYA4_9BACT</name>
<dbReference type="AlphaFoldDB" id="A0A9X3IYA4"/>
<evidence type="ECO:0000313" key="2">
    <source>
        <dbReference type="EMBL" id="MCY1007840.1"/>
    </source>
</evidence>
<dbReference type="EMBL" id="JAPNKE010000002">
    <property type="protein sequence ID" value="MCY1007840.1"/>
    <property type="molecule type" value="Genomic_DNA"/>
</dbReference>
<evidence type="ECO:0000256" key="1">
    <source>
        <dbReference type="SAM" id="MobiDB-lite"/>
    </source>
</evidence>
<protein>
    <submittedName>
        <fullName evidence="2">Uncharacterized protein</fullName>
    </submittedName>
</protein>
<comment type="caution">
    <text evidence="2">The sequence shown here is derived from an EMBL/GenBank/DDBJ whole genome shotgun (WGS) entry which is preliminary data.</text>
</comment>
<reference evidence="2" key="1">
    <citation type="submission" date="2022-11" db="EMBL/GenBank/DDBJ databases">
        <title>Minimal conservation of predation-associated metabolite biosynthetic gene clusters underscores biosynthetic potential of Myxococcota including descriptions for ten novel species: Archangium lansinium sp. nov., Myxococcus landrumus sp. nov., Nannocystis bai.</title>
        <authorList>
            <person name="Ahearne A."/>
            <person name="Stevens C."/>
            <person name="Phillips K."/>
        </authorList>
    </citation>
    <scope>NUCLEOTIDE SEQUENCE</scope>
    <source>
        <strain evidence="2">Na p29</strain>
    </source>
</reference>
<feature type="region of interest" description="Disordered" evidence="1">
    <location>
        <begin position="1"/>
        <end position="52"/>
    </location>
</feature>